<evidence type="ECO:0000313" key="1">
    <source>
        <dbReference type="EMBL" id="KAH7653289.1"/>
    </source>
</evidence>
<dbReference type="EMBL" id="CM037029">
    <property type="protein sequence ID" value="KAH7653289.1"/>
    <property type="molecule type" value="Genomic_DNA"/>
</dbReference>
<organism evidence="1 2">
    <name type="scientific">Dioscorea alata</name>
    <name type="common">Purple yam</name>
    <dbReference type="NCBI Taxonomy" id="55571"/>
    <lineage>
        <taxon>Eukaryota</taxon>
        <taxon>Viridiplantae</taxon>
        <taxon>Streptophyta</taxon>
        <taxon>Embryophyta</taxon>
        <taxon>Tracheophyta</taxon>
        <taxon>Spermatophyta</taxon>
        <taxon>Magnoliopsida</taxon>
        <taxon>Liliopsida</taxon>
        <taxon>Dioscoreales</taxon>
        <taxon>Dioscoreaceae</taxon>
        <taxon>Dioscorea</taxon>
    </lineage>
</organism>
<reference evidence="2" key="1">
    <citation type="journal article" date="2022" name="Nat. Commun.">
        <title>Chromosome evolution and the genetic basis of agronomically important traits in greater yam.</title>
        <authorList>
            <person name="Bredeson J.V."/>
            <person name="Lyons J.B."/>
            <person name="Oniyinde I.O."/>
            <person name="Okereke N.R."/>
            <person name="Kolade O."/>
            <person name="Nnabue I."/>
            <person name="Nwadili C.O."/>
            <person name="Hribova E."/>
            <person name="Parker M."/>
            <person name="Nwogha J."/>
            <person name="Shu S."/>
            <person name="Carlson J."/>
            <person name="Kariba R."/>
            <person name="Muthemba S."/>
            <person name="Knop K."/>
            <person name="Barton G.J."/>
            <person name="Sherwood A.V."/>
            <person name="Lopez-Montes A."/>
            <person name="Asiedu R."/>
            <person name="Jamnadass R."/>
            <person name="Muchugi A."/>
            <person name="Goodstein D."/>
            <person name="Egesi C.N."/>
            <person name="Featherston J."/>
            <person name="Asfaw A."/>
            <person name="Simpson G.G."/>
            <person name="Dolezel J."/>
            <person name="Hendre P.S."/>
            <person name="Van Deynze A."/>
            <person name="Kumar P.L."/>
            <person name="Obidiegwu J.E."/>
            <person name="Bhattacharjee R."/>
            <person name="Rokhsar D.S."/>
        </authorList>
    </citation>
    <scope>NUCLEOTIDE SEQUENCE [LARGE SCALE GENOMIC DNA]</scope>
    <source>
        <strain evidence="2">cv. TDa95/00328</strain>
    </source>
</reference>
<gene>
    <name evidence="1" type="ORF">IHE45_19G071900</name>
</gene>
<protein>
    <submittedName>
        <fullName evidence="1">Thiosulfate sulfurtransferase protein</fullName>
        <ecNumber evidence="1">2.8.1.1</ecNumber>
    </submittedName>
</protein>
<name>A0ACB7TZ05_DIOAL</name>
<sequence>MEFSSLFHLIVLIFFLQISCSSPVTVATASVNNLQQPKHLINLESEDGVVSVNVEEAKELLSTGHLYLDVRTIEEFDKGHVDNAINVPYMFSTPEGRVKNSGFVEQVSFEFKKEDHIVVGCQSGVRSLYAAEDLLNTGYKNVKNMGGGYLAWVQNGFTVTKPNDELK</sequence>
<accession>A0ACB7TZ05</accession>
<keyword evidence="1" id="KW-0808">Transferase</keyword>
<proteinExistence type="predicted"/>
<dbReference type="EC" id="2.8.1.1" evidence="1"/>
<dbReference type="Proteomes" id="UP000827976">
    <property type="component" value="Chromosome 19"/>
</dbReference>
<evidence type="ECO:0000313" key="2">
    <source>
        <dbReference type="Proteomes" id="UP000827976"/>
    </source>
</evidence>
<comment type="caution">
    <text evidence="1">The sequence shown here is derived from an EMBL/GenBank/DDBJ whole genome shotgun (WGS) entry which is preliminary data.</text>
</comment>
<keyword evidence="2" id="KW-1185">Reference proteome</keyword>